<feature type="region of interest" description="Disordered" evidence="1">
    <location>
        <begin position="213"/>
        <end position="236"/>
    </location>
</feature>
<evidence type="ECO:0000256" key="1">
    <source>
        <dbReference type="SAM" id="MobiDB-lite"/>
    </source>
</evidence>
<dbReference type="EMBL" id="JAHDYS010000006">
    <property type="protein sequence ID" value="MBT1071665.1"/>
    <property type="molecule type" value="Genomic_DNA"/>
</dbReference>
<dbReference type="RefSeq" id="WP_214297682.1">
    <property type="nucleotide sequence ID" value="NZ_JAHDYS010000006.1"/>
</dbReference>
<dbReference type="Proteomes" id="UP000784128">
    <property type="component" value="Unassembled WGS sequence"/>
</dbReference>
<comment type="caution">
    <text evidence="2">The sequence shown here is derived from an EMBL/GenBank/DDBJ whole genome shotgun (WGS) entry which is preliminary data.</text>
</comment>
<organism evidence="2 3">
    <name type="scientific">Pelotalea chapellei</name>
    <dbReference type="NCBI Taxonomy" id="44671"/>
    <lineage>
        <taxon>Bacteria</taxon>
        <taxon>Pseudomonadati</taxon>
        <taxon>Thermodesulfobacteriota</taxon>
        <taxon>Desulfuromonadia</taxon>
        <taxon>Geobacterales</taxon>
        <taxon>Geobacteraceae</taxon>
        <taxon>Pelotalea</taxon>
    </lineage>
</organism>
<protein>
    <submittedName>
        <fullName evidence="2">Uncharacterized protein</fullName>
    </submittedName>
</protein>
<evidence type="ECO:0000313" key="3">
    <source>
        <dbReference type="Proteomes" id="UP000784128"/>
    </source>
</evidence>
<keyword evidence="3" id="KW-1185">Reference proteome</keyword>
<proteinExistence type="predicted"/>
<reference evidence="2 3" key="1">
    <citation type="submission" date="2021-05" db="EMBL/GenBank/DDBJ databases">
        <title>The draft genome of Geobacter chapellei DSM 13688.</title>
        <authorList>
            <person name="Xu Z."/>
            <person name="Masuda Y."/>
            <person name="Itoh H."/>
            <person name="Senoo K."/>
        </authorList>
    </citation>
    <scope>NUCLEOTIDE SEQUENCE [LARGE SCALE GENOMIC DNA]</scope>
    <source>
        <strain evidence="2 3">DSM 13688</strain>
    </source>
</reference>
<evidence type="ECO:0000313" key="2">
    <source>
        <dbReference type="EMBL" id="MBT1071665.1"/>
    </source>
</evidence>
<sequence>MSVGHDLLDVPFPEMVSQLGIAIARSQFNLDLNSIEILKVMGDKKAAPVSIPNIINQTGALAKDDGTAGSEPAEIVTSMIGAGFQPTFYQFAETIIEVKMAISAKSESSYERETKGTQTTQTSTSRWWGLSKSTTITTTPVDARYSSKYNYTAEGSSLLRTRLVPMPPNSFMQRMLDMKAQSMQMAFELDMRKAELAVEKERIAVAAALKKAEEDAAKTIPVPTPTPTPAAPAKPK</sequence>
<name>A0ABS5U7M0_9BACT</name>
<feature type="compositionally biased region" description="Pro residues" evidence="1">
    <location>
        <begin position="222"/>
        <end position="236"/>
    </location>
</feature>
<gene>
    <name evidence="2" type="ORF">KJB30_07710</name>
</gene>
<accession>A0ABS5U7M0</accession>